<keyword evidence="3" id="KW-1003">Cell membrane</keyword>
<keyword evidence="13" id="KW-1185">Reference proteome</keyword>
<evidence type="ECO:0000256" key="4">
    <source>
        <dbReference type="ARBA" id="ARBA00022692"/>
    </source>
</evidence>
<dbReference type="GO" id="GO:0016887">
    <property type="term" value="F:ATP hydrolysis activity"/>
    <property type="evidence" value="ECO:0007669"/>
    <property type="project" value="InterPro"/>
</dbReference>
<dbReference type="GO" id="GO:0005886">
    <property type="term" value="C:plasma membrane"/>
    <property type="evidence" value="ECO:0007669"/>
    <property type="project" value="UniProtKB-SubCell"/>
</dbReference>
<dbReference type="OrthoDB" id="9772049at2"/>
<dbReference type="InterPro" id="IPR011527">
    <property type="entry name" value="ABC1_TM_dom"/>
</dbReference>
<dbReference type="GO" id="GO:0015421">
    <property type="term" value="F:ABC-type oligopeptide transporter activity"/>
    <property type="evidence" value="ECO:0007669"/>
    <property type="project" value="TreeGrafter"/>
</dbReference>
<keyword evidence="6 12" id="KW-0067">ATP-binding</keyword>
<evidence type="ECO:0000259" key="11">
    <source>
        <dbReference type="PROSITE" id="PS50929"/>
    </source>
</evidence>
<feature type="domain" description="ABC transmembrane type-1" evidence="11">
    <location>
        <begin position="37"/>
        <end position="325"/>
    </location>
</feature>
<evidence type="ECO:0000256" key="9">
    <source>
        <dbReference type="SAM" id="Phobius"/>
    </source>
</evidence>
<protein>
    <submittedName>
        <fullName evidence="12">ABC transporter ATP-binding protein</fullName>
    </submittedName>
</protein>
<accession>A0A4V1ERF8</accession>
<comment type="subcellular location">
    <subcellularLocation>
        <location evidence="1">Cell membrane</location>
        <topology evidence="1">Multi-pass membrane protein</topology>
    </subcellularLocation>
</comment>
<evidence type="ECO:0000256" key="5">
    <source>
        <dbReference type="ARBA" id="ARBA00022741"/>
    </source>
</evidence>
<dbReference type="InterPro" id="IPR036640">
    <property type="entry name" value="ABC1_TM_sf"/>
</dbReference>
<dbReference type="PANTHER" id="PTHR43394:SF1">
    <property type="entry name" value="ATP-BINDING CASSETTE SUB-FAMILY B MEMBER 10, MITOCHONDRIAL"/>
    <property type="match status" value="1"/>
</dbReference>
<keyword evidence="4 9" id="KW-0812">Transmembrane</keyword>
<reference evidence="12 13" key="2">
    <citation type="submission" date="2019-05" db="EMBL/GenBank/DDBJ databases">
        <authorList>
            <person name="Suflita J.M."/>
            <person name="Marks C.R."/>
        </authorList>
    </citation>
    <scope>NUCLEOTIDE SEQUENCE [LARGE SCALE GENOMIC DNA]</scope>
    <source>
        <strain evidence="12 13">ALDC</strain>
    </source>
</reference>
<gene>
    <name evidence="12" type="ORF">FDQ92_04455</name>
</gene>
<dbReference type="InterPro" id="IPR003439">
    <property type="entry name" value="ABC_transporter-like_ATP-bd"/>
</dbReference>
<keyword evidence="2" id="KW-0813">Transport</keyword>
<feature type="transmembrane region" description="Helical" evidence="9">
    <location>
        <begin position="76"/>
        <end position="99"/>
    </location>
</feature>
<dbReference type="SMART" id="SM00382">
    <property type="entry name" value="AAA"/>
    <property type="match status" value="1"/>
</dbReference>
<evidence type="ECO:0000256" key="7">
    <source>
        <dbReference type="ARBA" id="ARBA00022989"/>
    </source>
</evidence>
<dbReference type="Gene3D" id="1.20.1560.10">
    <property type="entry name" value="ABC transporter type 1, transmembrane domain"/>
    <property type="match status" value="1"/>
</dbReference>
<feature type="transmembrane region" description="Helical" evidence="9">
    <location>
        <begin position="157"/>
        <end position="178"/>
    </location>
</feature>
<reference evidence="12 13" key="1">
    <citation type="submission" date="2019-05" db="EMBL/GenBank/DDBJ databases">
        <title>The Complete Genome Sequence of the n-alkane-degrading Desulfoglaeba alkanexedens ALDC reveals multiple alkylsuccinate synthase gene clusters.</title>
        <authorList>
            <person name="Callaghan A.V."/>
            <person name="Davidova I.A."/>
            <person name="Duncan K.E."/>
            <person name="Morris B."/>
            <person name="McInerney M.J."/>
        </authorList>
    </citation>
    <scope>NUCLEOTIDE SEQUENCE [LARGE SCALE GENOMIC DNA]</scope>
    <source>
        <strain evidence="12 13">ALDC</strain>
    </source>
</reference>
<dbReference type="Pfam" id="PF00005">
    <property type="entry name" value="ABC_tran"/>
    <property type="match status" value="1"/>
</dbReference>
<dbReference type="FunFam" id="3.40.50.300:FF:000221">
    <property type="entry name" value="Multidrug ABC transporter ATP-binding protein"/>
    <property type="match status" value="1"/>
</dbReference>
<organism evidence="12 13">
    <name type="scientific">Desulfoglaeba alkanexedens ALDC</name>
    <dbReference type="NCBI Taxonomy" id="980445"/>
    <lineage>
        <taxon>Bacteria</taxon>
        <taxon>Pseudomonadati</taxon>
        <taxon>Thermodesulfobacteriota</taxon>
        <taxon>Syntrophobacteria</taxon>
        <taxon>Syntrophobacterales</taxon>
        <taxon>Syntrophobacteraceae</taxon>
        <taxon>Desulfoglaeba</taxon>
    </lineage>
</organism>
<dbReference type="PROSITE" id="PS50893">
    <property type="entry name" value="ABC_TRANSPORTER_2"/>
    <property type="match status" value="1"/>
</dbReference>
<sequence>MHYGYGYFEEERLGQIGDVGLWRRILSYVKPYWKAVLAAILLALLISAAALSLPYLVRIGIDAYIVNADPTMEERLRGLAHLALIFAALMLLEFTTNFLQVMLLERTGQQVMHEIRQDLFGHVLDLDLAFFNRNPVGKLVTRLTNDVQNMHEMFTSVIVTLFNDAAKIIAILAIMFWMHWELTLILSLLLPVMVLNAVVFSRYAREAFRAIRTQLARINAFLEEVLSGITILQIFSRERDTETRFRQLNQNYLDATLHQIRVFGVFVPLIEVLSSTATAVIIWYGGREILHGRMTLGILVAFLSYMRLFFQPLRELSAKYSIIQSAMASAERIFQLLETQGTVLPPKTPMTLPDLRGAITFRDVTFGYKPSQPVVDRLNFQVAPGETLAVVGATGAGKTTLINLLERFYDPDAGEISIDGADLKKLNPAWLRRQIGLVMQDIFIVPGTLKENILLDRSLTDDALNRIIHEAQLTGLVNRLPQGPETRIGEGGIDLSAGEKQLLAFARVLARNPRILVLDEATSNVDSETEMLIEKAIASTLAGRTSIVIAHRLSTIRRADRILVMNRGRIVEEGTHTALMAQQGLYHHLQSLQFRTADLEPGAAAREP</sequence>
<dbReference type="RefSeq" id="WP_137423462.1">
    <property type="nucleotide sequence ID" value="NZ_CP040098.1"/>
</dbReference>
<dbReference type="InterPro" id="IPR017871">
    <property type="entry name" value="ABC_transporter-like_CS"/>
</dbReference>
<evidence type="ECO:0000256" key="6">
    <source>
        <dbReference type="ARBA" id="ARBA00022840"/>
    </source>
</evidence>
<dbReference type="Pfam" id="PF00664">
    <property type="entry name" value="ABC_membrane"/>
    <property type="match status" value="1"/>
</dbReference>
<dbReference type="CDD" id="cd18544">
    <property type="entry name" value="ABC_6TM_TmrA_like"/>
    <property type="match status" value="1"/>
</dbReference>
<dbReference type="InterPro" id="IPR039421">
    <property type="entry name" value="Type_1_exporter"/>
</dbReference>
<keyword evidence="8 9" id="KW-0472">Membrane</keyword>
<evidence type="ECO:0000256" key="1">
    <source>
        <dbReference type="ARBA" id="ARBA00004651"/>
    </source>
</evidence>
<name>A0A4V1ERF8_9BACT</name>
<dbReference type="EMBL" id="CP040098">
    <property type="protein sequence ID" value="QCQ21491.1"/>
    <property type="molecule type" value="Genomic_DNA"/>
</dbReference>
<dbReference type="PANTHER" id="PTHR43394">
    <property type="entry name" value="ATP-DEPENDENT PERMEASE MDL1, MITOCHONDRIAL"/>
    <property type="match status" value="1"/>
</dbReference>
<dbReference type="KEGG" id="dax:FDQ92_04455"/>
<dbReference type="AlphaFoldDB" id="A0A4V1ERF8"/>
<dbReference type="GO" id="GO:0005524">
    <property type="term" value="F:ATP binding"/>
    <property type="evidence" value="ECO:0007669"/>
    <property type="project" value="UniProtKB-KW"/>
</dbReference>
<dbReference type="Gene3D" id="3.40.50.300">
    <property type="entry name" value="P-loop containing nucleotide triphosphate hydrolases"/>
    <property type="match status" value="1"/>
</dbReference>
<evidence type="ECO:0000256" key="2">
    <source>
        <dbReference type="ARBA" id="ARBA00022448"/>
    </source>
</evidence>
<dbReference type="PROSITE" id="PS00211">
    <property type="entry name" value="ABC_TRANSPORTER_1"/>
    <property type="match status" value="1"/>
</dbReference>
<dbReference type="SUPFAM" id="SSF52540">
    <property type="entry name" value="P-loop containing nucleoside triphosphate hydrolases"/>
    <property type="match status" value="1"/>
</dbReference>
<feature type="domain" description="ABC transporter" evidence="10">
    <location>
        <begin position="359"/>
        <end position="592"/>
    </location>
</feature>
<feature type="transmembrane region" description="Helical" evidence="9">
    <location>
        <begin position="184"/>
        <end position="204"/>
    </location>
</feature>
<evidence type="ECO:0000313" key="13">
    <source>
        <dbReference type="Proteomes" id="UP000298602"/>
    </source>
</evidence>
<evidence type="ECO:0000259" key="10">
    <source>
        <dbReference type="PROSITE" id="PS50893"/>
    </source>
</evidence>
<feature type="transmembrane region" description="Helical" evidence="9">
    <location>
        <begin position="32"/>
        <end position="56"/>
    </location>
</feature>
<dbReference type="InterPro" id="IPR027417">
    <property type="entry name" value="P-loop_NTPase"/>
</dbReference>
<dbReference type="SUPFAM" id="SSF90123">
    <property type="entry name" value="ABC transporter transmembrane region"/>
    <property type="match status" value="1"/>
</dbReference>
<evidence type="ECO:0000256" key="8">
    <source>
        <dbReference type="ARBA" id="ARBA00023136"/>
    </source>
</evidence>
<dbReference type="InterPro" id="IPR003593">
    <property type="entry name" value="AAA+_ATPase"/>
</dbReference>
<evidence type="ECO:0000256" key="3">
    <source>
        <dbReference type="ARBA" id="ARBA00022475"/>
    </source>
</evidence>
<keyword evidence="7 9" id="KW-1133">Transmembrane helix</keyword>
<proteinExistence type="predicted"/>
<dbReference type="Proteomes" id="UP000298602">
    <property type="component" value="Chromosome"/>
</dbReference>
<feature type="transmembrane region" description="Helical" evidence="9">
    <location>
        <begin position="262"/>
        <end position="284"/>
    </location>
</feature>
<dbReference type="PROSITE" id="PS50929">
    <property type="entry name" value="ABC_TM1F"/>
    <property type="match status" value="1"/>
</dbReference>
<evidence type="ECO:0000313" key="12">
    <source>
        <dbReference type="EMBL" id="QCQ21491.1"/>
    </source>
</evidence>
<keyword evidence="5" id="KW-0547">Nucleotide-binding</keyword>